<sequence>MYKNTLHIDLLEDPVILHGSPDDSIGRVLGGFVTFTLAKPMSVKCISLQLEGKVEFHRIKEIWDKVTIVSRSWILLKPNVENHILEAKTHQFPFEFALRGNLPDSVDVPHCRISYKLTAVVERPLFWNIKTRHTLRIQRACSPLADQRYISHSSLGVWAKSVYYSASLDKGSYTAGELIPVNFRFLSHRQEYCITEINLSIREVASYTGLNQQPTFDSEKIYQKTLLFKPRSFEEGFQVIIPMPDNVHCDCSSDIIVVSHLIVAKVRLMDDFQRRWYFYIDVPFIVQSHAQYELSSSPPMYESTDTPVLAVSPASPDLEIPPPPYQLQEVSCH</sequence>
<accession>A0ABR2W5R7</accession>
<gene>
    <name evidence="2" type="ORF">K7432_003713</name>
</gene>
<feature type="domain" description="Arrestin C-terminal-like" evidence="1">
    <location>
        <begin position="158"/>
        <end position="289"/>
    </location>
</feature>
<evidence type="ECO:0000259" key="1">
    <source>
        <dbReference type="SMART" id="SM01017"/>
    </source>
</evidence>
<evidence type="ECO:0000313" key="2">
    <source>
        <dbReference type="EMBL" id="KAK9721071.1"/>
    </source>
</evidence>
<name>A0ABR2W5R7_9FUNG</name>
<dbReference type="InterPro" id="IPR011022">
    <property type="entry name" value="Arrestin_C-like"/>
</dbReference>
<dbReference type="InterPro" id="IPR014752">
    <property type="entry name" value="Arrestin-like_C"/>
</dbReference>
<dbReference type="Pfam" id="PF02752">
    <property type="entry name" value="Arrestin_C"/>
    <property type="match status" value="1"/>
</dbReference>
<reference evidence="2 3" key="1">
    <citation type="submission" date="2023-04" db="EMBL/GenBank/DDBJ databases">
        <title>Genome of Basidiobolus ranarum AG-B5.</title>
        <authorList>
            <person name="Stajich J.E."/>
            <person name="Carter-House D."/>
            <person name="Gryganskyi A."/>
        </authorList>
    </citation>
    <scope>NUCLEOTIDE SEQUENCE [LARGE SCALE GENOMIC DNA]</scope>
    <source>
        <strain evidence="2 3">AG-B5</strain>
    </source>
</reference>
<dbReference type="Pfam" id="PF00339">
    <property type="entry name" value="Arrestin_N"/>
    <property type="match status" value="1"/>
</dbReference>
<dbReference type="SUPFAM" id="SSF81296">
    <property type="entry name" value="E set domains"/>
    <property type="match status" value="1"/>
</dbReference>
<organism evidence="2 3">
    <name type="scientific">Basidiobolus ranarum</name>
    <dbReference type="NCBI Taxonomy" id="34480"/>
    <lineage>
        <taxon>Eukaryota</taxon>
        <taxon>Fungi</taxon>
        <taxon>Fungi incertae sedis</taxon>
        <taxon>Zoopagomycota</taxon>
        <taxon>Entomophthoromycotina</taxon>
        <taxon>Basidiobolomycetes</taxon>
        <taxon>Basidiobolales</taxon>
        <taxon>Basidiobolaceae</taxon>
        <taxon>Basidiobolus</taxon>
    </lineage>
</organism>
<dbReference type="Proteomes" id="UP001479436">
    <property type="component" value="Unassembled WGS sequence"/>
</dbReference>
<dbReference type="Gene3D" id="2.60.40.640">
    <property type="match status" value="1"/>
</dbReference>
<evidence type="ECO:0000313" key="3">
    <source>
        <dbReference type="Proteomes" id="UP001479436"/>
    </source>
</evidence>
<keyword evidence="3" id="KW-1185">Reference proteome</keyword>
<dbReference type="InterPro" id="IPR050357">
    <property type="entry name" value="Arrestin_domain-protein"/>
</dbReference>
<dbReference type="InterPro" id="IPR011021">
    <property type="entry name" value="Arrestin-like_N"/>
</dbReference>
<comment type="caution">
    <text evidence="2">The sequence shown here is derived from an EMBL/GenBank/DDBJ whole genome shotgun (WGS) entry which is preliminary data.</text>
</comment>
<dbReference type="PANTHER" id="PTHR11188">
    <property type="entry name" value="ARRESTIN DOMAIN CONTAINING PROTEIN"/>
    <property type="match status" value="1"/>
</dbReference>
<dbReference type="InterPro" id="IPR014756">
    <property type="entry name" value="Ig_E-set"/>
</dbReference>
<dbReference type="EMBL" id="JASJQH010006992">
    <property type="protein sequence ID" value="KAK9721071.1"/>
    <property type="molecule type" value="Genomic_DNA"/>
</dbReference>
<dbReference type="SMART" id="SM01017">
    <property type="entry name" value="Arrestin_C"/>
    <property type="match status" value="1"/>
</dbReference>
<proteinExistence type="predicted"/>
<dbReference type="PANTHER" id="PTHR11188:SF17">
    <property type="entry name" value="FI21816P1"/>
    <property type="match status" value="1"/>
</dbReference>
<protein>
    <recommendedName>
        <fullName evidence="1">Arrestin C-terminal-like domain-containing protein</fullName>
    </recommendedName>
</protein>